<feature type="region of interest" description="Disordered" evidence="1">
    <location>
        <begin position="91"/>
        <end position="126"/>
    </location>
</feature>
<dbReference type="InterPro" id="IPR024761">
    <property type="entry name" value="TFIIIC_delta_N"/>
</dbReference>
<organism evidence="4 5">
    <name type="scientific">Kwoniella dejecticola CBS 10117</name>
    <dbReference type="NCBI Taxonomy" id="1296121"/>
    <lineage>
        <taxon>Eukaryota</taxon>
        <taxon>Fungi</taxon>
        <taxon>Dikarya</taxon>
        <taxon>Basidiomycota</taxon>
        <taxon>Agaricomycotina</taxon>
        <taxon>Tremellomycetes</taxon>
        <taxon>Tremellales</taxon>
        <taxon>Cryptococcaceae</taxon>
        <taxon>Kwoniella</taxon>
    </lineage>
</organism>
<proteinExistence type="predicted"/>
<reference evidence="4" key="2">
    <citation type="submission" date="2024-02" db="EMBL/GenBank/DDBJ databases">
        <title>Comparative genomics of Cryptococcus and Kwoniella reveals pathogenesis evolution and contrasting modes of karyotype evolution via chromosome fusion or intercentromeric recombination.</title>
        <authorList>
            <person name="Coelho M.A."/>
            <person name="David-Palma M."/>
            <person name="Shea T."/>
            <person name="Bowers K."/>
            <person name="McGinley-Smith S."/>
            <person name="Mohammad A.W."/>
            <person name="Gnirke A."/>
            <person name="Yurkov A.M."/>
            <person name="Nowrousian M."/>
            <person name="Sun S."/>
            <person name="Cuomo C.A."/>
            <person name="Heitman J."/>
        </authorList>
    </citation>
    <scope>NUCLEOTIDE SEQUENCE</scope>
    <source>
        <strain evidence="4">CBS 10117</strain>
    </source>
</reference>
<dbReference type="InterPro" id="IPR024764">
    <property type="entry name" value="TFIIIC_Znf"/>
</dbReference>
<dbReference type="PANTHER" id="PTHR15496:SF2">
    <property type="entry name" value="GENERAL TRANSCRIPTION FACTOR 3C POLYPEPTIDE 4"/>
    <property type="match status" value="1"/>
</dbReference>
<sequence length="849" mass="93417">MDVDDDGPDDAVPPTILATRAFPGILPSTSHHNVAWNDDGQCLFITKKGVNIVTPYLTTTLAPPPTLIDPSLSLENPSSIVHESRRKAALALAGEDDASDEEPLEEAMDDGLNGSEKKDKGKGKMRRPINGEIRFWSTGIEVDRDGKRNEIYGWNDVGDEISTVITEKEATTRQAIWSPSGLSDLGGSLLVVLSSSMQVSVYAPRNDPYTKQWDEIADLTSITRTSLPSTSTQAGLSVANNLRMRTMCLQWSAHVPLPSMFGIDGSILALSNRAGGITFWSYGHEKRFRQIDAAQICDVGWVTDMAWSSWKVLDDKTCEAHLAMSLTDGSIRLVSVRRNAETDTSGQKVWELRIQDLWIIDKGDKRHISSVRWIEDVLIWTKSGTVHLYAPEENGTVQWNGIVNLRLERVGNWAGANALGPCVGINRANRETVVVTLSSLTTHMITDFTTSPTIAHPHDSLRTALAFRDIFEDHLQADPLITTRFRSVELKPEGWTANTSGWTSLGWGGVGTWVTEPMSFHTLDSATEGKRSMTLVLGNIGKAGPASDPPLIEALNEVLRNPPDLLRQSSGRILMPYLLHTLSLKDPQPIGEKLLSLLSPVPASQSESKGDAQTTLVDRLWCQKHLATLRFQSVLASWCEITFPSLSDRFRQTNTALMTSIIASLLQILLQWCSKNLATGKLGNLDRQFIDQIIKAAHQVSDDASHEMSKLIGEVSEKLGGVAARDAHQEETEERCPACKTEVGSTGVCAKGHAWSRCSITQLLITHPHYRVCSTCPAISLLPRKHLVSPIPVDEHGNDRDYQRFLAIDQPHSQPHGVEHVNGDDRLVQIALEAAIGCIRCGGRWQRAV</sequence>
<evidence type="ECO:0008006" key="6">
    <source>
        <dbReference type="Google" id="ProtNLM"/>
    </source>
</evidence>
<feature type="domain" description="Transcription factor IIIC putative zinc-finger" evidence="3">
    <location>
        <begin position="727"/>
        <end position="844"/>
    </location>
</feature>
<dbReference type="EMBL" id="CP144534">
    <property type="protein sequence ID" value="WWC61837.1"/>
    <property type="molecule type" value="Genomic_DNA"/>
</dbReference>
<dbReference type="Pfam" id="PF12660">
    <property type="entry name" value="zf-TFIIIC"/>
    <property type="match status" value="1"/>
</dbReference>
<dbReference type="AlphaFoldDB" id="A0AAJ8MI25"/>
<feature type="domain" description="Transcription factor IIIC 90kDa subunit N-terminal" evidence="2">
    <location>
        <begin position="36"/>
        <end position="464"/>
    </location>
</feature>
<dbReference type="GO" id="GO:0006384">
    <property type="term" value="P:transcription initiation at RNA polymerase III promoter"/>
    <property type="evidence" value="ECO:0007669"/>
    <property type="project" value="InterPro"/>
</dbReference>
<dbReference type="KEGG" id="kdj:28968298"/>
<accession>A0AAJ8MI25</accession>
<dbReference type="InterPro" id="IPR036322">
    <property type="entry name" value="WD40_repeat_dom_sf"/>
</dbReference>
<dbReference type="PANTHER" id="PTHR15496">
    <property type="entry name" value="GENERAL TRANSCRIPTION FACTOR 3C POLYPEPTIDE 4 FAMILY"/>
    <property type="match status" value="1"/>
</dbReference>
<reference evidence="4" key="1">
    <citation type="submission" date="2013-07" db="EMBL/GenBank/DDBJ databases">
        <authorList>
            <consortium name="The Broad Institute Genome Sequencing Platform"/>
            <person name="Cuomo C."/>
            <person name="Litvintseva A."/>
            <person name="Chen Y."/>
            <person name="Heitman J."/>
            <person name="Sun S."/>
            <person name="Springer D."/>
            <person name="Dromer F."/>
            <person name="Young S.K."/>
            <person name="Zeng Q."/>
            <person name="Gargeya S."/>
            <person name="Fitzgerald M."/>
            <person name="Abouelleil A."/>
            <person name="Alvarado L."/>
            <person name="Berlin A.M."/>
            <person name="Chapman S.B."/>
            <person name="Dewar J."/>
            <person name="Goldberg J."/>
            <person name="Griggs A."/>
            <person name="Gujja S."/>
            <person name="Hansen M."/>
            <person name="Howarth C."/>
            <person name="Imamovic A."/>
            <person name="Larimer J."/>
            <person name="McCowan C."/>
            <person name="Murphy C."/>
            <person name="Pearson M."/>
            <person name="Priest M."/>
            <person name="Roberts A."/>
            <person name="Saif S."/>
            <person name="Shea T."/>
            <person name="Sykes S."/>
            <person name="Wortman J."/>
            <person name="Nusbaum C."/>
            <person name="Birren B."/>
        </authorList>
    </citation>
    <scope>NUCLEOTIDE SEQUENCE</scope>
    <source>
        <strain evidence="4">CBS 10117</strain>
    </source>
</reference>
<dbReference type="RefSeq" id="XP_065825026.1">
    <property type="nucleotide sequence ID" value="XM_065968954.1"/>
</dbReference>
<evidence type="ECO:0000259" key="3">
    <source>
        <dbReference type="Pfam" id="PF12660"/>
    </source>
</evidence>
<dbReference type="GeneID" id="28968298"/>
<dbReference type="SUPFAM" id="SSF50978">
    <property type="entry name" value="WD40 repeat-like"/>
    <property type="match status" value="1"/>
</dbReference>
<protein>
    <recommendedName>
        <fullName evidence="6">Transcription factor IIIC 90kDa subunit N-terminal domain-containing protein</fullName>
    </recommendedName>
</protein>
<keyword evidence="5" id="KW-1185">Reference proteome</keyword>
<dbReference type="GO" id="GO:0000127">
    <property type="term" value="C:transcription factor TFIIIC complex"/>
    <property type="evidence" value="ECO:0007669"/>
    <property type="project" value="InterPro"/>
</dbReference>
<evidence type="ECO:0000256" key="1">
    <source>
        <dbReference type="SAM" id="MobiDB-lite"/>
    </source>
</evidence>
<dbReference type="InterPro" id="IPR044230">
    <property type="entry name" value="GTF3C4"/>
</dbReference>
<feature type="compositionally biased region" description="Acidic residues" evidence="1">
    <location>
        <begin position="94"/>
        <end position="109"/>
    </location>
</feature>
<dbReference type="Proteomes" id="UP000078595">
    <property type="component" value="Chromosome 5"/>
</dbReference>
<gene>
    <name evidence="4" type="ORF">I303_104422</name>
</gene>
<name>A0AAJ8MI25_9TREE</name>
<evidence type="ECO:0000259" key="2">
    <source>
        <dbReference type="Pfam" id="PF12657"/>
    </source>
</evidence>
<dbReference type="GO" id="GO:0004402">
    <property type="term" value="F:histone acetyltransferase activity"/>
    <property type="evidence" value="ECO:0007669"/>
    <property type="project" value="InterPro"/>
</dbReference>
<evidence type="ECO:0000313" key="4">
    <source>
        <dbReference type="EMBL" id="WWC61837.1"/>
    </source>
</evidence>
<dbReference type="Pfam" id="PF12657">
    <property type="entry name" value="TFIIIC_delta"/>
    <property type="match status" value="1"/>
</dbReference>
<evidence type="ECO:0000313" key="5">
    <source>
        <dbReference type="Proteomes" id="UP000078595"/>
    </source>
</evidence>